<protein>
    <submittedName>
        <fullName evidence="2">TIGR02300 family protein</fullName>
    </submittedName>
</protein>
<dbReference type="EMBL" id="JAESVB010000001">
    <property type="protein sequence ID" value="MCB8874116.1"/>
    <property type="molecule type" value="Genomic_DNA"/>
</dbReference>
<dbReference type="AlphaFoldDB" id="A0A963YP05"/>
<dbReference type="Pfam" id="PF09538">
    <property type="entry name" value="FYDLN_acid"/>
    <property type="match status" value="1"/>
</dbReference>
<sequence length="112" mass="12419">MVKPELGAKRTCVSCGTRFYDLGKATPTCPKCGTEQPPEQPRLKRGGTPVDDRRLKKPVPAAREEEGDVEAVEVEEIAEDDDVLDESADLDDDDDAIETEIEVEKDTDERDQ</sequence>
<reference evidence="2" key="1">
    <citation type="journal article" date="2021" name="Microorganisms">
        <title>Acidisoma silvae sp. nov. and Acidisomacellulosilytica sp. nov., Two Acidophilic Bacteria Isolated from Decaying Wood, Hydrolyzing Cellulose and Producing Poly-3-hydroxybutyrate.</title>
        <authorList>
            <person name="Mieszkin S."/>
            <person name="Pouder E."/>
            <person name="Uroz S."/>
            <person name="Simon-Colin C."/>
            <person name="Alain K."/>
        </authorList>
    </citation>
    <scope>NUCLEOTIDE SEQUENCE</scope>
    <source>
        <strain evidence="2">HW T2.11</strain>
    </source>
</reference>
<proteinExistence type="predicted"/>
<reference evidence="2" key="2">
    <citation type="submission" date="2021-01" db="EMBL/GenBank/DDBJ databases">
        <authorList>
            <person name="Mieszkin S."/>
            <person name="Pouder E."/>
            <person name="Alain K."/>
        </authorList>
    </citation>
    <scope>NUCLEOTIDE SEQUENCE</scope>
    <source>
        <strain evidence="2">HW T2.11</strain>
    </source>
</reference>
<evidence type="ECO:0000313" key="2">
    <source>
        <dbReference type="EMBL" id="MCB8874116.1"/>
    </source>
</evidence>
<dbReference type="Proteomes" id="UP000708298">
    <property type="component" value="Unassembled WGS sequence"/>
</dbReference>
<dbReference type="RefSeq" id="WP_227319768.1">
    <property type="nucleotide sequence ID" value="NZ_JAESVB010000001.1"/>
</dbReference>
<name>A0A963YP05_9PROT</name>
<dbReference type="InterPro" id="IPR012644">
    <property type="entry name" value="CHP02300_FYDLN_acid"/>
</dbReference>
<comment type="caution">
    <text evidence="2">The sequence shown here is derived from an EMBL/GenBank/DDBJ whole genome shotgun (WGS) entry which is preliminary data.</text>
</comment>
<accession>A0A963YP05</accession>
<evidence type="ECO:0000256" key="1">
    <source>
        <dbReference type="SAM" id="MobiDB-lite"/>
    </source>
</evidence>
<gene>
    <name evidence="2" type="ORF">ASILVAE211_02895</name>
</gene>
<dbReference type="NCBIfam" id="TIGR02300">
    <property type="entry name" value="FYDLN_acid"/>
    <property type="match status" value="1"/>
</dbReference>
<organism evidence="2 3">
    <name type="scientific">Acidisoma silvae</name>
    <dbReference type="NCBI Taxonomy" id="2802396"/>
    <lineage>
        <taxon>Bacteria</taxon>
        <taxon>Pseudomonadati</taxon>
        <taxon>Pseudomonadota</taxon>
        <taxon>Alphaproteobacteria</taxon>
        <taxon>Acetobacterales</taxon>
        <taxon>Acidocellaceae</taxon>
        <taxon>Acidisoma</taxon>
    </lineage>
</organism>
<feature type="region of interest" description="Disordered" evidence="1">
    <location>
        <begin position="26"/>
        <end position="69"/>
    </location>
</feature>
<evidence type="ECO:0000313" key="3">
    <source>
        <dbReference type="Proteomes" id="UP000708298"/>
    </source>
</evidence>
<keyword evidence="3" id="KW-1185">Reference proteome</keyword>